<dbReference type="Gene3D" id="3.40.50.1970">
    <property type="match status" value="1"/>
</dbReference>
<dbReference type="EMBL" id="UINC01039231">
    <property type="protein sequence ID" value="SVB37417.1"/>
    <property type="molecule type" value="Genomic_DNA"/>
</dbReference>
<name>A0A382DII0_9ZZZZ</name>
<keyword evidence="1" id="KW-0479">Metal-binding</keyword>
<reference evidence="4" key="1">
    <citation type="submission" date="2018-05" db="EMBL/GenBank/DDBJ databases">
        <authorList>
            <person name="Lanie J.A."/>
            <person name="Ng W.-L."/>
            <person name="Kazmierczak K.M."/>
            <person name="Andrzejewski T.M."/>
            <person name="Davidsen T.M."/>
            <person name="Wayne K.J."/>
            <person name="Tettelin H."/>
            <person name="Glass J.I."/>
            <person name="Rusch D."/>
            <person name="Podicherti R."/>
            <person name="Tsui H.-C.T."/>
            <person name="Winkler M.E."/>
        </authorList>
    </citation>
    <scope>NUCLEOTIDE SEQUENCE</scope>
</reference>
<organism evidence="4">
    <name type="scientific">marine metagenome</name>
    <dbReference type="NCBI Taxonomy" id="408172"/>
    <lineage>
        <taxon>unclassified sequences</taxon>
        <taxon>metagenomes</taxon>
        <taxon>ecological metagenomes</taxon>
    </lineage>
</organism>
<dbReference type="SUPFAM" id="SSF56796">
    <property type="entry name" value="Dehydroquinate synthase-like"/>
    <property type="match status" value="1"/>
</dbReference>
<feature type="non-terminal residue" evidence="4">
    <location>
        <position position="105"/>
    </location>
</feature>
<dbReference type="AlphaFoldDB" id="A0A382DII0"/>
<sequence>VAAERFAVISDDNVAPLYGEELLEAAHAVGLDSRLFTFPAGEASKTRKTWSILTDDLLEAGFGRDSCIIAVGGGVTTDIAGFVAATFLRGVPVVQVPTSYLAMID</sequence>
<dbReference type="PANTHER" id="PTHR43622">
    <property type="entry name" value="3-DEHYDROQUINATE SYNTHASE"/>
    <property type="match status" value="1"/>
</dbReference>
<dbReference type="GO" id="GO:0003856">
    <property type="term" value="F:3-dehydroquinate synthase activity"/>
    <property type="evidence" value="ECO:0007669"/>
    <property type="project" value="TreeGrafter"/>
</dbReference>
<dbReference type="Pfam" id="PF01761">
    <property type="entry name" value="DHQ_synthase"/>
    <property type="match status" value="1"/>
</dbReference>
<accession>A0A382DII0</accession>
<evidence type="ECO:0000256" key="2">
    <source>
        <dbReference type="ARBA" id="ARBA00023027"/>
    </source>
</evidence>
<feature type="non-terminal residue" evidence="4">
    <location>
        <position position="1"/>
    </location>
</feature>
<keyword evidence="2" id="KW-0520">NAD</keyword>
<evidence type="ECO:0000259" key="3">
    <source>
        <dbReference type="Pfam" id="PF01761"/>
    </source>
</evidence>
<dbReference type="InterPro" id="IPR050071">
    <property type="entry name" value="Dehydroquinate_synthase"/>
</dbReference>
<dbReference type="GO" id="GO:0046872">
    <property type="term" value="F:metal ion binding"/>
    <property type="evidence" value="ECO:0007669"/>
    <property type="project" value="UniProtKB-KW"/>
</dbReference>
<evidence type="ECO:0000313" key="4">
    <source>
        <dbReference type="EMBL" id="SVB37417.1"/>
    </source>
</evidence>
<dbReference type="InterPro" id="IPR030960">
    <property type="entry name" value="DHQS/DOIS_N"/>
</dbReference>
<evidence type="ECO:0000256" key="1">
    <source>
        <dbReference type="ARBA" id="ARBA00022723"/>
    </source>
</evidence>
<gene>
    <name evidence="4" type="ORF">METZ01_LOCUS190271</name>
</gene>
<proteinExistence type="predicted"/>
<feature type="domain" description="3-dehydroquinate synthase N-terminal" evidence="3">
    <location>
        <begin position="36"/>
        <end position="105"/>
    </location>
</feature>
<protein>
    <recommendedName>
        <fullName evidence="3">3-dehydroquinate synthase N-terminal domain-containing protein</fullName>
    </recommendedName>
</protein>
<dbReference type="PANTHER" id="PTHR43622:SF1">
    <property type="entry name" value="3-DEHYDROQUINATE SYNTHASE"/>
    <property type="match status" value="1"/>
</dbReference>